<keyword evidence="2" id="KW-1185">Reference proteome</keyword>
<gene>
    <name evidence="1" type="ORF">WJX74_001207</name>
</gene>
<sequence length="490" mass="55298">MASLLVIGPQPVVTEPWVPHIPPRTRSWHSSRGRAQLFQELRSDPVHQPGGQPLLLDQAPSALSGSQITPVSVTDQRVARQRPMPAIPKIEPLAQELQLHAQLSNDYGTAAWKRQRLGRQAARCQNTLGTEGDPTGGSEPEEQLHPYIAASDWEGRFQQQSRSFQSTARVSAEWSPWQCLAGSFREEQPVQTFKQLLFTRQTGDQAHALEHLSVTTDGAMEGSRFREDGNFEQSWYTSMQANQETDGFCQEVPHTTGPLRRRALAATPNELASVHMGVPLRQYLQRPQGSRAPRTSDYTLGMTFHNEEGRSWNVAVRYSLDTCKLQGFHTERDFAMGEADPSQPINFAELPNRGMQPAGKRLDGRAASWLPGRWSGSATSLTFDEDGNIWRRKKHSCIWTPPNNHRRDFLYGLWTLPDSCYVFAPLQMPQTERDIPMEGVRVEFGVMPSPTTFRRAVSLFDARGRLGKIRFETYERQQSEATQRAARPNL</sequence>
<organism evidence="1 2">
    <name type="scientific">Apatococcus lobatus</name>
    <dbReference type="NCBI Taxonomy" id="904363"/>
    <lineage>
        <taxon>Eukaryota</taxon>
        <taxon>Viridiplantae</taxon>
        <taxon>Chlorophyta</taxon>
        <taxon>core chlorophytes</taxon>
        <taxon>Trebouxiophyceae</taxon>
        <taxon>Chlorellales</taxon>
        <taxon>Chlorellaceae</taxon>
        <taxon>Apatococcus</taxon>
    </lineage>
</organism>
<reference evidence="1 2" key="1">
    <citation type="journal article" date="2024" name="Nat. Commun.">
        <title>Phylogenomics reveals the evolutionary origins of lichenization in chlorophyte algae.</title>
        <authorList>
            <person name="Puginier C."/>
            <person name="Libourel C."/>
            <person name="Otte J."/>
            <person name="Skaloud P."/>
            <person name="Haon M."/>
            <person name="Grisel S."/>
            <person name="Petersen M."/>
            <person name="Berrin J.G."/>
            <person name="Delaux P.M."/>
            <person name="Dal Grande F."/>
            <person name="Keller J."/>
        </authorList>
    </citation>
    <scope>NUCLEOTIDE SEQUENCE [LARGE SCALE GENOMIC DNA]</scope>
    <source>
        <strain evidence="1 2">SAG 2145</strain>
    </source>
</reference>
<dbReference type="SUPFAM" id="SSF50814">
    <property type="entry name" value="Lipocalins"/>
    <property type="match status" value="1"/>
</dbReference>
<accession>A0AAW1REU8</accession>
<protein>
    <submittedName>
        <fullName evidence="1">Uncharacterized protein</fullName>
    </submittedName>
</protein>
<name>A0AAW1REU8_9CHLO</name>
<dbReference type="AlphaFoldDB" id="A0AAW1REU8"/>
<evidence type="ECO:0000313" key="2">
    <source>
        <dbReference type="Proteomes" id="UP001438707"/>
    </source>
</evidence>
<evidence type="ECO:0000313" key="1">
    <source>
        <dbReference type="EMBL" id="KAK9832165.1"/>
    </source>
</evidence>
<dbReference type="EMBL" id="JALJOS010000012">
    <property type="protein sequence ID" value="KAK9832165.1"/>
    <property type="molecule type" value="Genomic_DNA"/>
</dbReference>
<comment type="caution">
    <text evidence="1">The sequence shown here is derived from an EMBL/GenBank/DDBJ whole genome shotgun (WGS) entry which is preliminary data.</text>
</comment>
<dbReference type="Proteomes" id="UP001438707">
    <property type="component" value="Unassembled WGS sequence"/>
</dbReference>
<proteinExistence type="predicted"/>
<dbReference type="InterPro" id="IPR012674">
    <property type="entry name" value="Calycin"/>
</dbReference>